<dbReference type="Proteomes" id="UP000507222">
    <property type="component" value="Unassembled WGS sequence"/>
</dbReference>
<feature type="region of interest" description="Disordered" evidence="1">
    <location>
        <begin position="147"/>
        <end position="203"/>
    </location>
</feature>
<name>A0A6J5VD21_PRUAR</name>
<gene>
    <name evidence="2" type="ORF">CURHAP_LOCUS44665</name>
</gene>
<evidence type="ECO:0000256" key="1">
    <source>
        <dbReference type="SAM" id="MobiDB-lite"/>
    </source>
</evidence>
<proteinExistence type="predicted"/>
<dbReference type="AlphaFoldDB" id="A0A6J5VD21"/>
<reference evidence="2 3" key="1">
    <citation type="submission" date="2020-05" db="EMBL/GenBank/DDBJ databases">
        <authorList>
            <person name="Campoy J."/>
            <person name="Schneeberger K."/>
            <person name="Spophaly S."/>
        </authorList>
    </citation>
    <scope>NUCLEOTIDE SEQUENCE [LARGE SCALE GENOMIC DNA]</scope>
    <source>
        <strain evidence="2">PruArmRojPasFocal</strain>
    </source>
</reference>
<evidence type="ECO:0000313" key="3">
    <source>
        <dbReference type="Proteomes" id="UP000507222"/>
    </source>
</evidence>
<accession>A0A6J5VD21</accession>
<feature type="compositionally biased region" description="Basic and acidic residues" evidence="1">
    <location>
        <begin position="176"/>
        <end position="194"/>
    </location>
</feature>
<dbReference type="EMBL" id="CAEKDK010000007">
    <property type="protein sequence ID" value="CAB4286900.1"/>
    <property type="molecule type" value="Genomic_DNA"/>
</dbReference>
<protein>
    <submittedName>
        <fullName evidence="2">Uncharacterized protein</fullName>
    </submittedName>
</protein>
<feature type="compositionally biased region" description="Basic and acidic residues" evidence="1">
    <location>
        <begin position="151"/>
        <end position="160"/>
    </location>
</feature>
<sequence>MSNSDSEDSTANSGPKDLFKCCHCDKALASGHSLRDLQNAHRVVRNVIEAHTNNFRHIAEADPSAAAAAVAGEVRQVNAGGGYYHQILYPTAGLMAVACGDYFDAQPNGMIRAEDHEPNKAPEGIVNVTRDFLGEWKYNSTNSVGYGAAAESERSSERTLTDPILRVGHGGFAPEGARDDGEKEEEVTSEKTEELSLELKLGF</sequence>
<evidence type="ECO:0000313" key="2">
    <source>
        <dbReference type="EMBL" id="CAB4286900.1"/>
    </source>
</evidence>
<organism evidence="2 3">
    <name type="scientific">Prunus armeniaca</name>
    <name type="common">Apricot</name>
    <name type="synonym">Armeniaca vulgaris</name>
    <dbReference type="NCBI Taxonomy" id="36596"/>
    <lineage>
        <taxon>Eukaryota</taxon>
        <taxon>Viridiplantae</taxon>
        <taxon>Streptophyta</taxon>
        <taxon>Embryophyta</taxon>
        <taxon>Tracheophyta</taxon>
        <taxon>Spermatophyta</taxon>
        <taxon>Magnoliopsida</taxon>
        <taxon>eudicotyledons</taxon>
        <taxon>Gunneridae</taxon>
        <taxon>Pentapetalae</taxon>
        <taxon>rosids</taxon>
        <taxon>fabids</taxon>
        <taxon>Rosales</taxon>
        <taxon>Rosaceae</taxon>
        <taxon>Amygdaloideae</taxon>
        <taxon>Amygdaleae</taxon>
        <taxon>Prunus</taxon>
    </lineage>
</organism>